<reference evidence="2" key="1">
    <citation type="submission" date="2021-05" db="EMBL/GenBank/DDBJ databases">
        <authorList>
            <person name="Alioto T."/>
            <person name="Alioto T."/>
            <person name="Gomez Garrido J."/>
        </authorList>
    </citation>
    <scope>NUCLEOTIDE SEQUENCE</scope>
</reference>
<name>A0A8D8ADS2_CULPI</name>
<proteinExistence type="predicted"/>
<feature type="transmembrane region" description="Helical" evidence="1">
    <location>
        <begin position="58"/>
        <end position="84"/>
    </location>
</feature>
<dbReference type="AlphaFoldDB" id="A0A8D8ADS2"/>
<protein>
    <submittedName>
        <fullName evidence="2">(northern house mosquito) hypothetical protein</fullName>
    </submittedName>
</protein>
<keyword evidence="1" id="KW-0812">Transmembrane</keyword>
<sequence length="102" mass="11832">MYFSPKRGFCWFDTKQASCFGFANFTSNLLSFFLPSFNLSPSLPYLRNKFRISLSLSLFYFITLAFLLSVCVCFVLLASFWLMFCWQFSNFLPSAVLLIVPP</sequence>
<accession>A0A8D8ADS2</accession>
<evidence type="ECO:0000256" key="1">
    <source>
        <dbReference type="SAM" id="Phobius"/>
    </source>
</evidence>
<organism evidence="2">
    <name type="scientific">Culex pipiens</name>
    <name type="common">House mosquito</name>
    <dbReference type="NCBI Taxonomy" id="7175"/>
    <lineage>
        <taxon>Eukaryota</taxon>
        <taxon>Metazoa</taxon>
        <taxon>Ecdysozoa</taxon>
        <taxon>Arthropoda</taxon>
        <taxon>Hexapoda</taxon>
        <taxon>Insecta</taxon>
        <taxon>Pterygota</taxon>
        <taxon>Neoptera</taxon>
        <taxon>Endopterygota</taxon>
        <taxon>Diptera</taxon>
        <taxon>Nematocera</taxon>
        <taxon>Culicoidea</taxon>
        <taxon>Culicidae</taxon>
        <taxon>Culicinae</taxon>
        <taxon>Culicini</taxon>
        <taxon>Culex</taxon>
        <taxon>Culex</taxon>
    </lineage>
</organism>
<evidence type="ECO:0000313" key="2">
    <source>
        <dbReference type="EMBL" id="CAG6455236.1"/>
    </source>
</evidence>
<keyword evidence="1" id="KW-1133">Transmembrane helix</keyword>
<keyword evidence="1" id="KW-0472">Membrane</keyword>
<dbReference type="EMBL" id="HBUE01028017">
    <property type="protein sequence ID" value="CAG6455236.1"/>
    <property type="molecule type" value="Transcribed_RNA"/>
</dbReference>
<feature type="transmembrane region" description="Helical" evidence="1">
    <location>
        <begin position="20"/>
        <end position="37"/>
    </location>
</feature>